<dbReference type="RefSeq" id="WP_194039771.1">
    <property type="nucleotide sequence ID" value="NZ_CP063373.1"/>
</dbReference>
<evidence type="ECO:0000256" key="1">
    <source>
        <dbReference type="SAM" id="SignalP"/>
    </source>
</evidence>
<dbReference type="InterPro" id="IPR036691">
    <property type="entry name" value="Endo/exonu/phosph_ase_sf"/>
</dbReference>
<dbReference type="Gene3D" id="3.60.10.10">
    <property type="entry name" value="Endonuclease/exonuclease/phosphatase"/>
    <property type="match status" value="1"/>
</dbReference>
<dbReference type="KEGG" id="sfeu:IM697_33120"/>
<proteinExistence type="predicted"/>
<name>A0A7M2SF13_9ACTN</name>
<dbReference type="EMBL" id="CP063373">
    <property type="protein sequence ID" value="QOV34904.1"/>
    <property type="molecule type" value="Genomic_DNA"/>
</dbReference>
<feature type="chain" id="PRO_5031024081" evidence="1">
    <location>
        <begin position="32"/>
        <end position="295"/>
    </location>
</feature>
<feature type="signal peptide" evidence="1">
    <location>
        <begin position="1"/>
        <end position="31"/>
    </location>
</feature>
<keyword evidence="3" id="KW-0269">Exonuclease</keyword>
<dbReference type="AlphaFoldDB" id="A0A7M2SF13"/>
<keyword evidence="4" id="KW-1185">Reference proteome</keyword>
<evidence type="ECO:0000313" key="3">
    <source>
        <dbReference type="EMBL" id="QOV34904.1"/>
    </source>
</evidence>
<keyword evidence="3" id="KW-0255">Endonuclease</keyword>
<dbReference type="GO" id="GO:0004519">
    <property type="term" value="F:endonuclease activity"/>
    <property type="evidence" value="ECO:0007669"/>
    <property type="project" value="UniProtKB-KW"/>
</dbReference>
<protein>
    <submittedName>
        <fullName evidence="3">Endonuclease/exonuclease/phosphatase family protein</fullName>
    </submittedName>
</protein>
<evidence type="ECO:0000259" key="2">
    <source>
        <dbReference type="Pfam" id="PF03372"/>
    </source>
</evidence>
<feature type="domain" description="Endonuclease/exonuclease/phosphatase" evidence="2">
    <location>
        <begin position="47"/>
        <end position="285"/>
    </location>
</feature>
<reference evidence="3 4" key="1">
    <citation type="submission" date="2020-10" db="EMBL/GenBank/DDBJ databases">
        <title>Streptomyces ferrugineus complate genome analysis.</title>
        <authorList>
            <person name="Anwar N."/>
        </authorList>
    </citation>
    <scope>NUCLEOTIDE SEQUENCE [LARGE SCALE GENOMIC DNA]</scope>
    <source>
        <strain evidence="3 4">CCTCC AA2014009</strain>
    </source>
</reference>
<keyword evidence="3" id="KW-0540">Nuclease</keyword>
<accession>A0A7M2SF13</accession>
<dbReference type="SUPFAM" id="SSF56219">
    <property type="entry name" value="DNase I-like"/>
    <property type="match status" value="1"/>
</dbReference>
<organism evidence="3 4">
    <name type="scientific">Streptomyces ferrugineus</name>
    <dbReference type="NCBI Taxonomy" id="1413221"/>
    <lineage>
        <taxon>Bacteria</taxon>
        <taxon>Bacillati</taxon>
        <taxon>Actinomycetota</taxon>
        <taxon>Actinomycetes</taxon>
        <taxon>Kitasatosporales</taxon>
        <taxon>Streptomycetaceae</taxon>
        <taxon>Streptomyces</taxon>
    </lineage>
</organism>
<keyword evidence="1" id="KW-0732">Signal</keyword>
<evidence type="ECO:0000313" key="4">
    <source>
        <dbReference type="Proteomes" id="UP000594205"/>
    </source>
</evidence>
<dbReference type="Pfam" id="PF03372">
    <property type="entry name" value="Exo_endo_phos"/>
    <property type="match status" value="1"/>
</dbReference>
<sequence length="295" mass="31339">MLPTTSRPVRAAAAALALLALAAAVALTQCAAGPARSTPSVRALTVATWNMCGVRQWHCEHTGDRDAKQRALKWLATTGGARVMLVQEACAGDMEAVREDLGRSWHTAFRAYTWRDGGGRIATVRCAGRGQGAAGHGILSAEPLSDVRSVPTQQPTVGVRRGVLCATVAAVDVRVCGAHLSPPGSDRAHSGWEFRDDQLRALVAAVPARRTVYGGDLNVGPPHERNPDAGVWPAAPYRTHRECDQATAAARTGRATHASGHKLDYLFTGLPKSRCQVRDTGASDHRALLIRVRTG</sequence>
<dbReference type="Proteomes" id="UP000594205">
    <property type="component" value="Chromosome"/>
</dbReference>
<dbReference type="GO" id="GO:0004527">
    <property type="term" value="F:exonuclease activity"/>
    <property type="evidence" value="ECO:0007669"/>
    <property type="project" value="UniProtKB-KW"/>
</dbReference>
<gene>
    <name evidence="3" type="ORF">IM697_33120</name>
</gene>
<dbReference type="InterPro" id="IPR005135">
    <property type="entry name" value="Endo/exonuclease/phosphatase"/>
</dbReference>
<keyword evidence="3" id="KW-0378">Hydrolase</keyword>